<evidence type="ECO:0000256" key="5">
    <source>
        <dbReference type="ARBA" id="ARBA00022801"/>
    </source>
</evidence>
<evidence type="ECO:0000256" key="2">
    <source>
        <dbReference type="ARBA" id="ARBA00022438"/>
    </source>
</evidence>
<dbReference type="Gene3D" id="3.90.230.10">
    <property type="entry name" value="Creatinase/methionine aminopeptidase superfamily"/>
    <property type="match status" value="1"/>
</dbReference>
<comment type="similarity">
    <text evidence="6">Belongs to the peptidase M24A family. Methionine aminopeptidase type 1 subfamily.</text>
</comment>
<feature type="binding site" evidence="6">
    <location>
        <position position="76"/>
    </location>
    <ligand>
        <name>substrate</name>
    </ligand>
</feature>
<evidence type="ECO:0000256" key="1">
    <source>
        <dbReference type="ARBA" id="ARBA00002521"/>
    </source>
</evidence>
<dbReference type="RefSeq" id="WP_257446268.1">
    <property type="nucleotide sequence ID" value="NZ_JANIPJ010000008.1"/>
</dbReference>
<evidence type="ECO:0000313" key="9">
    <source>
        <dbReference type="EMBL" id="MCR2804850.1"/>
    </source>
</evidence>
<accession>A0A9X2MR48</accession>
<feature type="binding site" evidence="6">
    <location>
        <position position="200"/>
    </location>
    <ligand>
        <name>a divalent metal cation</name>
        <dbReference type="ChEBI" id="CHEBI:60240"/>
        <label>2</label>
        <note>catalytic</note>
    </ligand>
</feature>
<reference evidence="9" key="1">
    <citation type="submission" date="2022-08" db="EMBL/GenBank/DDBJ databases">
        <title>The genomic sequence of strain Paenibacillus sp. SCIV0701.</title>
        <authorList>
            <person name="Zhao H."/>
        </authorList>
    </citation>
    <scope>NUCLEOTIDE SEQUENCE</scope>
    <source>
        <strain evidence="9">SCIV0701</strain>
    </source>
</reference>
<comment type="subunit">
    <text evidence="6">Monomer.</text>
</comment>
<evidence type="ECO:0000259" key="8">
    <source>
        <dbReference type="Pfam" id="PF00557"/>
    </source>
</evidence>
<dbReference type="GO" id="GO:0070006">
    <property type="term" value="F:metalloaminopeptidase activity"/>
    <property type="evidence" value="ECO:0007669"/>
    <property type="project" value="UniProtKB-UniRule"/>
</dbReference>
<evidence type="ECO:0000256" key="6">
    <source>
        <dbReference type="HAMAP-Rule" id="MF_01974"/>
    </source>
</evidence>
<dbReference type="InterPro" id="IPR002467">
    <property type="entry name" value="Pept_M24A_MAP1"/>
</dbReference>
<comment type="catalytic activity">
    <reaction evidence="6 7">
        <text>Release of N-terminal amino acids, preferentially methionine, from peptides and arylamides.</text>
        <dbReference type="EC" id="3.4.11.18"/>
    </reaction>
</comment>
<gene>
    <name evidence="6 9" type="primary">map</name>
    <name evidence="9" type="ORF">NQZ67_13275</name>
</gene>
<dbReference type="Proteomes" id="UP001141950">
    <property type="component" value="Unassembled WGS sequence"/>
</dbReference>
<dbReference type="NCBIfam" id="TIGR00500">
    <property type="entry name" value="met_pdase_I"/>
    <property type="match status" value="1"/>
</dbReference>
<comment type="cofactor">
    <cofactor evidence="6">
        <name>Co(2+)</name>
        <dbReference type="ChEBI" id="CHEBI:48828"/>
    </cofactor>
    <cofactor evidence="6">
        <name>Zn(2+)</name>
        <dbReference type="ChEBI" id="CHEBI:29105"/>
    </cofactor>
    <cofactor evidence="6">
        <name>Mn(2+)</name>
        <dbReference type="ChEBI" id="CHEBI:29035"/>
    </cofactor>
    <cofactor evidence="6">
        <name>Fe(2+)</name>
        <dbReference type="ChEBI" id="CHEBI:29033"/>
    </cofactor>
    <text evidence="6">Binds 2 divalent metal cations per subunit. Has a high-affinity and a low affinity metal-binding site. The true nature of the physiological cofactor is under debate. The enzyme is active with cobalt, zinc, manganese or divalent iron ions. Most likely, methionine aminopeptidases function as mononuclear Fe(2+)-metalloproteases under physiological conditions, and the catalytically relevant metal-binding site has been assigned to the histidine-containing high-affinity site.</text>
</comment>
<name>A0A9X2MR48_9BACL</name>
<dbReference type="PANTHER" id="PTHR43330">
    <property type="entry name" value="METHIONINE AMINOPEPTIDASE"/>
    <property type="match status" value="1"/>
</dbReference>
<dbReference type="EMBL" id="JANIPJ010000008">
    <property type="protein sequence ID" value="MCR2804850.1"/>
    <property type="molecule type" value="Genomic_DNA"/>
</dbReference>
<comment type="caution">
    <text evidence="9">The sequence shown here is derived from an EMBL/GenBank/DDBJ whole genome shotgun (WGS) entry which is preliminary data.</text>
</comment>
<feature type="domain" description="Peptidase M24" evidence="8">
    <location>
        <begin position="11"/>
        <end position="238"/>
    </location>
</feature>
<sequence>MTIGSVADIEGLKEIGKIVAVTIEKMKAYAEAGMTTRELDEYGGSVLESFGAVSAPKRDFHFPGHSCISVGRSIAHGIPGMYKLQEGDLLNIDVCAAKNGYIADSGSSFQLPPYDETVTELCRYTHQAMLNIIDSLRDGTKLNEIGRQMELEAKRGGYRVIRNLCSHGVGRAIHEEPNILPYYDKRDRRVLREGMVITVEPFFSTGADYADEQRDGWSLRLPRGSMAVQYEHTIIITKDKPIIVTVA</sequence>
<feature type="binding site" evidence="6">
    <location>
        <position position="104"/>
    </location>
    <ligand>
        <name>a divalent metal cation</name>
        <dbReference type="ChEBI" id="CHEBI:60240"/>
        <label>2</label>
        <note>catalytic</note>
    </ligand>
</feature>
<dbReference type="EC" id="3.4.11.18" evidence="6 7"/>
<keyword evidence="3 6" id="KW-0645">Protease</keyword>
<dbReference type="InterPro" id="IPR036005">
    <property type="entry name" value="Creatinase/aminopeptidase-like"/>
</dbReference>
<dbReference type="SUPFAM" id="SSF55920">
    <property type="entry name" value="Creatinase/aminopeptidase"/>
    <property type="match status" value="1"/>
</dbReference>
<feature type="binding site" evidence="6">
    <location>
        <position position="167"/>
    </location>
    <ligand>
        <name>a divalent metal cation</name>
        <dbReference type="ChEBI" id="CHEBI:60240"/>
        <label>2</label>
        <note>catalytic</note>
    </ligand>
</feature>
<keyword evidence="4 6" id="KW-0479">Metal-binding</keyword>
<evidence type="ECO:0000256" key="3">
    <source>
        <dbReference type="ARBA" id="ARBA00022670"/>
    </source>
</evidence>
<organism evidence="9 10">
    <name type="scientific">Paenibacillus soyae</name>
    <dbReference type="NCBI Taxonomy" id="2969249"/>
    <lineage>
        <taxon>Bacteria</taxon>
        <taxon>Bacillati</taxon>
        <taxon>Bacillota</taxon>
        <taxon>Bacilli</taxon>
        <taxon>Bacillales</taxon>
        <taxon>Paenibacillaceae</taxon>
        <taxon>Paenibacillus</taxon>
    </lineage>
</organism>
<feature type="binding site" evidence="6">
    <location>
        <position position="93"/>
    </location>
    <ligand>
        <name>a divalent metal cation</name>
        <dbReference type="ChEBI" id="CHEBI:60240"/>
        <label>1</label>
    </ligand>
</feature>
<feature type="binding site" evidence="6">
    <location>
        <position position="231"/>
    </location>
    <ligand>
        <name>a divalent metal cation</name>
        <dbReference type="ChEBI" id="CHEBI:60240"/>
        <label>2</label>
        <note>catalytic</note>
    </ligand>
</feature>
<dbReference type="InterPro" id="IPR000994">
    <property type="entry name" value="Pept_M24"/>
</dbReference>
<keyword evidence="2 6" id="KW-0031">Aminopeptidase</keyword>
<dbReference type="Pfam" id="PF00557">
    <property type="entry name" value="Peptidase_M24"/>
    <property type="match status" value="1"/>
</dbReference>
<dbReference type="HAMAP" id="MF_01974">
    <property type="entry name" value="MetAP_1"/>
    <property type="match status" value="1"/>
</dbReference>
<evidence type="ECO:0000256" key="4">
    <source>
        <dbReference type="ARBA" id="ARBA00022723"/>
    </source>
</evidence>
<dbReference type="GO" id="GO:0046872">
    <property type="term" value="F:metal ion binding"/>
    <property type="evidence" value="ECO:0007669"/>
    <property type="project" value="UniProtKB-UniRule"/>
</dbReference>
<evidence type="ECO:0000313" key="10">
    <source>
        <dbReference type="Proteomes" id="UP001141950"/>
    </source>
</evidence>
<dbReference type="InterPro" id="IPR001714">
    <property type="entry name" value="Pept_M24_MAP"/>
</dbReference>
<protein>
    <recommendedName>
        <fullName evidence="6 7">Methionine aminopeptidase</fullName>
        <shortName evidence="6">MAP</shortName>
        <shortName evidence="6">MetAP</shortName>
        <ecNumber evidence="6 7">3.4.11.18</ecNumber>
    </recommendedName>
    <alternativeName>
        <fullName evidence="6">Peptidase M</fullName>
    </alternativeName>
</protein>
<evidence type="ECO:0000256" key="7">
    <source>
        <dbReference type="RuleBase" id="RU003653"/>
    </source>
</evidence>
<dbReference type="PRINTS" id="PR00599">
    <property type="entry name" value="MAPEPTIDASE"/>
</dbReference>
<proteinExistence type="inferred from homology"/>
<feature type="binding site" evidence="6">
    <location>
        <position position="231"/>
    </location>
    <ligand>
        <name>a divalent metal cation</name>
        <dbReference type="ChEBI" id="CHEBI:60240"/>
        <label>1</label>
    </ligand>
</feature>
<dbReference type="PANTHER" id="PTHR43330:SF13">
    <property type="entry name" value="METHIONINE AMINOPEPTIDASE 2"/>
    <property type="match status" value="1"/>
</dbReference>
<feature type="binding site" evidence="6">
    <location>
        <position position="104"/>
    </location>
    <ligand>
        <name>a divalent metal cation</name>
        <dbReference type="ChEBI" id="CHEBI:60240"/>
        <label>1</label>
    </ligand>
</feature>
<keyword evidence="10" id="KW-1185">Reference proteome</keyword>
<keyword evidence="5 6" id="KW-0378">Hydrolase</keyword>
<dbReference type="GO" id="GO:0004239">
    <property type="term" value="F:initiator methionyl aminopeptidase activity"/>
    <property type="evidence" value="ECO:0007669"/>
    <property type="project" value="UniProtKB-UniRule"/>
</dbReference>
<feature type="binding site" evidence="6">
    <location>
        <position position="174"/>
    </location>
    <ligand>
        <name>substrate</name>
    </ligand>
</feature>
<dbReference type="GO" id="GO:0006508">
    <property type="term" value="P:proteolysis"/>
    <property type="evidence" value="ECO:0007669"/>
    <property type="project" value="UniProtKB-KW"/>
</dbReference>
<comment type="function">
    <text evidence="1 6">Removes the N-terminal methionine from nascent proteins. The N-terminal methionine is often cleaved when the second residue in the primary sequence is small and uncharged (Met-Ala-, Cys, Gly, Pro, Ser, Thr, or Val). Requires deformylation of the N(alpha)-formylated initiator methionine before it can be hydrolyzed.</text>
</comment>
<dbReference type="AlphaFoldDB" id="A0A9X2MR48"/>